<dbReference type="EMBL" id="UGVL01000001">
    <property type="protein sequence ID" value="SUE33671.1"/>
    <property type="molecule type" value="Genomic_DNA"/>
</dbReference>
<dbReference type="InterPro" id="IPR019694">
    <property type="entry name" value="Phage_HP1_Orf23"/>
</dbReference>
<dbReference type="STRING" id="880526.GCA_000427365_00566"/>
<proteinExistence type="predicted"/>
<sequence>MARPNINITLGNGNLGRSAATDDGVAALVVNGKAVSEKLELNKHYQLFGTADLTKLGITAENNPLAYKEITAFYEQAGEGSELHLLVVSEATTLTQMCDSADGSPLRKAIDAAGGRVRIVGMNRIPPAEYEADVTQGIDKDAIDAAAKAQAVAESYASGKVAPFRLLMPAPAFDADSEALFKPREASYNAVAFVLASDDAANHTAAIGRILGRAAALAVHQSLGRVRDGAIATDMYLTDGQSYAEAAGLADTLHDAGYIIPIGYPRKNGAYLNGDPTAAPVTDDYAQLRYGRTIDKARIIVYDTLIDEILDNVESDTDGNLSAGQCVSYAGMIENAVLTQMADEITSFTCTVPQDQDILSSETIRVVCQIQPKGVVETFEVTLEFTNPATKTE</sequence>
<dbReference type="AlphaFoldDB" id="A0A379MPU2"/>
<dbReference type="RefSeq" id="WP_174904594.1">
    <property type="nucleotide sequence ID" value="NZ_UGVL01000001.1"/>
</dbReference>
<organism evidence="1 2">
    <name type="scientific">Rikenella microfusus</name>
    <dbReference type="NCBI Taxonomy" id="28139"/>
    <lineage>
        <taxon>Bacteria</taxon>
        <taxon>Pseudomonadati</taxon>
        <taxon>Bacteroidota</taxon>
        <taxon>Bacteroidia</taxon>
        <taxon>Bacteroidales</taxon>
        <taxon>Rikenellaceae</taxon>
        <taxon>Rikenella</taxon>
    </lineage>
</organism>
<name>A0A379MPU2_9BACT</name>
<protein>
    <submittedName>
        <fullName evidence="1">Protein of uncharacterized function (DUF2586)</fullName>
    </submittedName>
</protein>
<accession>A0A379MPU2</accession>
<reference evidence="1 2" key="1">
    <citation type="submission" date="2018-06" db="EMBL/GenBank/DDBJ databases">
        <authorList>
            <consortium name="Pathogen Informatics"/>
            <person name="Doyle S."/>
        </authorList>
    </citation>
    <scope>NUCLEOTIDE SEQUENCE [LARGE SCALE GENOMIC DNA]</scope>
    <source>
        <strain evidence="1 2">NCTC11190</strain>
    </source>
</reference>
<gene>
    <name evidence="1" type="ORF">NCTC11190_00881</name>
</gene>
<keyword evidence="2" id="KW-1185">Reference proteome</keyword>
<evidence type="ECO:0000313" key="2">
    <source>
        <dbReference type="Proteomes" id="UP000255233"/>
    </source>
</evidence>
<evidence type="ECO:0000313" key="1">
    <source>
        <dbReference type="EMBL" id="SUE33671.1"/>
    </source>
</evidence>
<dbReference type="Proteomes" id="UP000255233">
    <property type="component" value="Unassembled WGS sequence"/>
</dbReference>
<dbReference type="Pfam" id="PF10758">
    <property type="entry name" value="DUF2586"/>
    <property type="match status" value="1"/>
</dbReference>